<dbReference type="InterPro" id="IPR007569">
    <property type="entry name" value="DUF559"/>
</dbReference>
<accession>A0A3L7JM60</accession>
<dbReference type="CDD" id="cd01038">
    <property type="entry name" value="Endonuclease_DUF559"/>
    <property type="match status" value="1"/>
</dbReference>
<dbReference type="Pfam" id="PF04480">
    <property type="entry name" value="DUF559"/>
    <property type="match status" value="1"/>
</dbReference>
<comment type="caution">
    <text evidence="2">The sequence shown here is derived from an EMBL/GenBank/DDBJ whole genome shotgun (WGS) entry which is preliminary data.</text>
</comment>
<dbReference type="EMBL" id="RCWN01000001">
    <property type="protein sequence ID" value="RLQ89642.1"/>
    <property type="molecule type" value="Genomic_DNA"/>
</dbReference>
<feature type="domain" description="DUF559" evidence="1">
    <location>
        <begin position="58"/>
        <end position="160"/>
    </location>
</feature>
<protein>
    <submittedName>
        <fullName evidence="2">Endonuclease domain-containing protein</fullName>
    </submittedName>
</protein>
<dbReference type="InterPro" id="IPR011335">
    <property type="entry name" value="Restrct_endonuc-II-like"/>
</dbReference>
<keyword evidence="2" id="KW-0378">Hydrolase</keyword>
<keyword evidence="2" id="KW-0255">Endonuclease</keyword>
<keyword evidence="2" id="KW-0540">Nuclease</keyword>
<dbReference type="SUPFAM" id="SSF52980">
    <property type="entry name" value="Restriction endonuclease-like"/>
    <property type="match status" value="1"/>
</dbReference>
<dbReference type="PANTHER" id="PTHR38590">
    <property type="entry name" value="BLL0828 PROTEIN"/>
    <property type="match status" value="1"/>
</dbReference>
<proteinExistence type="predicted"/>
<gene>
    <name evidence="2" type="ORF">D8780_14375</name>
</gene>
<organism evidence="2 3">
    <name type="scientific">Notoacmeibacter ruber</name>
    <dbReference type="NCBI Taxonomy" id="2670375"/>
    <lineage>
        <taxon>Bacteria</taxon>
        <taxon>Pseudomonadati</taxon>
        <taxon>Pseudomonadota</taxon>
        <taxon>Alphaproteobacteria</taxon>
        <taxon>Hyphomicrobiales</taxon>
        <taxon>Notoacmeibacteraceae</taxon>
        <taxon>Notoacmeibacter</taxon>
    </lineage>
</organism>
<evidence type="ECO:0000313" key="2">
    <source>
        <dbReference type="EMBL" id="RLQ89642.1"/>
    </source>
</evidence>
<keyword evidence="3" id="KW-1185">Reference proteome</keyword>
<evidence type="ECO:0000259" key="1">
    <source>
        <dbReference type="Pfam" id="PF04480"/>
    </source>
</evidence>
<evidence type="ECO:0000313" key="3">
    <source>
        <dbReference type="Proteomes" id="UP000281094"/>
    </source>
</evidence>
<name>A0A3L7JM60_9HYPH</name>
<dbReference type="PANTHER" id="PTHR38590:SF1">
    <property type="entry name" value="BLL0828 PROTEIN"/>
    <property type="match status" value="1"/>
</dbReference>
<dbReference type="AlphaFoldDB" id="A0A3L7JM60"/>
<dbReference type="InterPro" id="IPR047216">
    <property type="entry name" value="Endonuclease_DUF559_bact"/>
</dbReference>
<dbReference type="GO" id="GO:0004519">
    <property type="term" value="F:endonuclease activity"/>
    <property type="evidence" value="ECO:0007669"/>
    <property type="project" value="UniProtKB-KW"/>
</dbReference>
<reference evidence="2 3" key="1">
    <citation type="submission" date="2018-10" db="EMBL/GenBank/DDBJ databases">
        <title>Notoacmeibacter sp. M2BS9Y-3-1, whole genome shotgun sequence.</title>
        <authorList>
            <person name="Tuo L."/>
        </authorList>
    </citation>
    <scope>NUCLEOTIDE SEQUENCE [LARGE SCALE GENOMIC DNA]</scope>
    <source>
        <strain evidence="2 3">M2BS9Y-3-1</strain>
    </source>
</reference>
<sequence length="169" mass="19071">MTRSISVHARPQSFPKDRSCVLLPLGGGESDFSVLAQPSTRNRKRGGSLAKEIRTRNLAFARQMRRDPTPAENALWQMLKGRKLGGLKFRRQQPLGRFIVDFVCLEKRLIVEADGGQHAESASDTERDAYFKQQGYRVLRFWNDDILRNSDGVAQHILSAAKYVGEPDA</sequence>
<dbReference type="Proteomes" id="UP000281094">
    <property type="component" value="Unassembled WGS sequence"/>
</dbReference>
<dbReference type="Gene3D" id="3.40.960.10">
    <property type="entry name" value="VSR Endonuclease"/>
    <property type="match status" value="1"/>
</dbReference>